<gene>
    <name evidence="2" type="ORF">IAD24_03360</name>
</gene>
<dbReference type="Pfam" id="PF09861">
    <property type="entry name" value="Lar_N"/>
    <property type="match status" value="1"/>
</dbReference>
<evidence type="ECO:0000313" key="2">
    <source>
        <dbReference type="EMBL" id="HIU94175.1"/>
    </source>
</evidence>
<name>A0A9D1N3H2_9FIRM</name>
<feature type="domain" description="LarA-like N-terminal" evidence="1">
    <location>
        <begin position="32"/>
        <end position="180"/>
    </location>
</feature>
<dbReference type="PANTHER" id="PTHR33171">
    <property type="entry name" value="LAR_N DOMAIN-CONTAINING PROTEIN"/>
    <property type="match status" value="1"/>
</dbReference>
<dbReference type="InterPro" id="IPR018657">
    <property type="entry name" value="LarA-like_N"/>
</dbReference>
<accession>A0A9D1N3H2</accession>
<reference evidence="2" key="1">
    <citation type="submission" date="2020-10" db="EMBL/GenBank/DDBJ databases">
        <authorList>
            <person name="Gilroy R."/>
        </authorList>
    </citation>
    <scope>NUCLEOTIDE SEQUENCE</scope>
    <source>
        <strain evidence="2">ChiGjej2B2-16831</strain>
    </source>
</reference>
<organism evidence="2 3">
    <name type="scientific">Candidatus Aphodomorpha intestinavium</name>
    <dbReference type="NCBI Taxonomy" id="2840672"/>
    <lineage>
        <taxon>Bacteria</taxon>
        <taxon>Bacillati</taxon>
        <taxon>Bacillota</taxon>
        <taxon>Clostridia</taxon>
        <taxon>Eubacteriales</taxon>
        <taxon>Candidatus Aphodomorpha</taxon>
    </lineage>
</organism>
<protein>
    <submittedName>
        <fullName evidence="2">DUF2088 domain-containing protein</fullName>
    </submittedName>
</protein>
<dbReference type="PANTHER" id="PTHR33171:SF17">
    <property type="entry name" value="LARA-LIKE N-TERMINAL DOMAIN-CONTAINING PROTEIN"/>
    <property type="match status" value="1"/>
</dbReference>
<dbReference type="AlphaFoldDB" id="A0A9D1N3H2"/>
<dbReference type="EMBL" id="DVNZ01000106">
    <property type="protein sequence ID" value="HIU94175.1"/>
    <property type="molecule type" value="Genomic_DNA"/>
</dbReference>
<evidence type="ECO:0000259" key="1">
    <source>
        <dbReference type="Pfam" id="PF09861"/>
    </source>
</evidence>
<reference evidence="2" key="2">
    <citation type="journal article" date="2021" name="PeerJ">
        <title>Extensive microbial diversity within the chicken gut microbiome revealed by metagenomics and culture.</title>
        <authorList>
            <person name="Gilroy R."/>
            <person name="Ravi A."/>
            <person name="Getino M."/>
            <person name="Pursley I."/>
            <person name="Horton D.L."/>
            <person name="Alikhan N.F."/>
            <person name="Baker D."/>
            <person name="Gharbi K."/>
            <person name="Hall N."/>
            <person name="Watson M."/>
            <person name="Adriaenssens E.M."/>
            <person name="Foster-Nyarko E."/>
            <person name="Jarju S."/>
            <person name="Secka A."/>
            <person name="Antonio M."/>
            <person name="Oren A."/>
            <person name="Chaudhuri R.R."/>
            <person name="La Ragione R."/>
            <person name="Hildebrand F."/>
            <person name="Pallen M.J."/>
        </authorList>
    </citation>
    <scope>NUCLEOTIDE SEQUENCE</scope>
    <source>
        <strain evidence="2">ChiGjej2B2-16831</strain>
    </source>
</reference>
<dbReference type="Gene3D" id="3.40.50.11440">
    <property type="match status" value="1"/>
</dbReference>
<evidence type="ECO:0000313" key="3">
    <source>
        <dbReference type="Proteomes" id="UP000824128"/>
    </source>
</evidence>
<sequence length="427" mass="48008">MELFYRAATDEGLSREQIRAALVRSLEGRSPKKALLIPPDYTRYHSNAGYITNVYYHLLTDAGCAVDVLPALGTHVPVTQAEAADMFGDIPFDRFITHNWRTDVVRLGEVPADYLREITDGLWTDPVSVEINRRVMDPSYELILSVGQVVPHEVIGMANHAKNLFVGVGGSDMINKSHMVGAVYGMERMMGRDHTPVRKILDYALEKYLAGRPIVFALTVTTAPGGNIHTHGLFIGDTRRVLEEAVALAQQKNIDFVETGIKKCVVYLDPKEFHTTWLGNKAVYRTRMAIADGGELIVLAPGVDHFGEDPAIDRLIRKYGYCGRLKVLEQFRAPENQDLRDNMGAAAHLIHGSSDGRFSITYAVRPHITREEIEGVHFKWADYDEMAARYDPRRLSYGYNILPCGEEVYFIPNPALGLWIDRSRFQD</sequence>
<proteinExistence type="predicted"/>
<comment type="caution">
    <text evidence="2">The sequence shown here is derived from an EMBL/GenBank/DDBJ whole genome shotgun (WGS) entry which is preliminary data.</text>
</comment>
<dbReference type="Gene3D" id="3.90.226.30">
    <property type="match status" value="1"/>
</dbReference>
<dbReference type="Proteomes" id="UP000824128">
    <property type="component" value="Unassembled WGS sequence"/>
</dbReference>
<dbReference type="GO" id="GO:0050043">
    <property type="term" value="F:lactate racemase activity"/>
    <property type="evidence" value="ECO:0007669"/>
    <property type="project" value="InterPro"/>
</dbReference>
<dbReference type="InterPro" id="IPR048068">
    <property type="entry name" value="LarA-like"/>
</dbReference>
<dbReference type="InterPro" id="IPR043166">
    <property type="entry name" value="LarA-like_C"/>
</dbReference>